<dbReference type="Gene3D" id="3.30.420.10">
    <property type="entry name" value="Ribonuclease H-like superfamily/Ribonuclease H"/>
    <property type="match status" value="1"/>
</dbReference>
<dbReference type="SUPFAM" id="SSF51294">
    <property type="entry name" value="Hedgehog/intein (Hint) domain"/>
    <property type="match status" value="1"/>
</dbReference>
<evidence type="ECO:0000313" key="3">
    <source>
        <dbReference type="EMBL" id="ERG96750.1"/>
    </source>
</evidence>
<evidence type="ECO:0000259" key="2">
    <source>
        <dbReference type="SMART" id="SM00306"/>
    </source>
</evidence>
<dbReference type="InterPro" id="IPR036844">
    <property type="entry name" value="Hint_dom_sf"/>
</dbReference>
<dbReference type="InterPro" id="IPR006133">
    <property type="entry name" value="DNA-dir_DNA_pol_B_exonuc"/>
</dbReference>
<dbReference type="InterPro" id="IPR006141">
    <property type="entry name" value="Intein_N"/>
</dbReference>
<dbReference type="InterPro" id="IPR050240">
    <property type="entry name" value="DNA_pol_type-B"/>
</dbReference>
<dbReference type="InterPro" id="IPR003587">
    <property type="entry name" value="Hint_dom_N"/>
</dbReference>
<dbReference type="GO" id="GO:0006261">
    <property type="term" value="P:DNA-templated DNA replication"/>
    <property type="evidence" value="ECO:0007669"/>
    <property type="project" value="TreeGrafter"/>
</dbReference>
<sequence>MKQAGLTDNWSDAVDSGAGTSNARPDAEALAVAGNDTQHVSAVVDADEVRFPDAEGTVDLLVTQVNYSVERAGHDEYPVIHIFGRTADDVSHHVRVLGFEPYFYAPTETLDDDLLDNDAITRTEPGYESIRGQELTKICTRTPRDVGQIRDDFDHYEADILFPNRLLIDKDIKSGIRVPARRLANKPQTIQIPHNEIQPVDVEANLRVNTFDIEVDDRSGFPEDGEEPIVCLTSHDSERDEYIAWLYEAPDAAEDVESPDLINHDDPIRSGTTADVRIFDHEDAMLDAFVSYIEQTDPDILTGWNCLPSDSRIQMADGTETEIHDIEIGDTVIGARNQHLVTTEVTNKWESETEIYEFSLADGTSLRSSGDHRIMIDDANTVDWKNGSDVEAGESVLKPRQLPVEDPTVPSAHELLSSEFNKIQIQIQIIHTVMPWVHSKNQ</sequence>
<feature type="compositionally biased region" description="Polar residues" evidence="1">
    <location>
        <begin position="1"/>
        <end position="10"/>
    </location>
</feature>
<dbReference type="GO" id="GO:0003676">
    <property type="term" value="F:nucleic acid binding"/>
    <property type="evidence" value="ECO:0007669"/>
    <property type="project" value="InterPro"/>
</dbReference>
<proteinExistence type="predicted"/>
<dbReference type="CDD" id="cd00081">
    <property type="entry name" value="Hint"/>
    <property type="match status" value="1"/>
</dbReference>
<feature type="domain" description="Hint" evidence="2">
    <location>
        <begin position="304"/>
        <end position="400"/>
    </location>
</feature>
<dbReference type="PANTHER" id="PTHR10322">
    <property type="entry name" value="DNA POLYMERASE CATALYTIC SUBUNIT"/>
    <property type="match status" value="1"/>
</dbReference>
<dbReference type="InterPro" id="IPR012337">
    <property type="entry name" value="RNaseH-like_sf"/>
</dbReference>
<dbReference type="InterPro" id="IPR036397">
    <property type="entry name" value="RNaseH_sf"/>
</dbReference>
<dbReference type="eggNOG" id="arCOG00328">
    <property type="taxonomic scope" value="Archaea"/>
</dbReference>
<dbReference type="SMART" id="SM00306">
    <property type="entry name" value="HintN"/>
    <property type="match status" value="1"/>
</dbReference>
<accession>U1NHT9</accession>
<name>U1NHT9_9EURY</name>
<gene>
    <name evidence="3" type="ORF">J07HQW2_03233</name>
</gene>
<dbReference type="Proteomes" id="UP000030710">
    <property type="component" value="Unassembled WGS sequence"/>
</dbReference>
<evidence type="ECO:0000256" key="1">
    <source>
        <dbReference type="SAM" id="MobiDB-lite"/>
    </source>
</evidence>
<dbReference type="STRING" id="1238425.J07HQW2_03233"/>
<dbReference type="GO" id="GO:0003887">
    <property type="term" value="F:DNA-directed DNA polymerase activity"/>
    <property type="evidence" value="ECO:0007669"/>
    <property type="project" value="TreeGrafter"/>
</dbReference>
<organism evidence="3 4">
    <name type="scientific">Haloquadratum walsbyi J07HQW2</name>
    <dbReference type="NCBI Taxonomy" id="1238425"/>
    <lineage>
        <taxon>Archaea</taxon>
        <taxon>Methanobacteriati</taxon>
        <taxon>Methanobacteriota</taxon>
        <taxon>Stenosarchaea group</taxon>
        <taxon>Halobacteria</taxon>
        <taxon>Halobacteriales</taxon>
        <taxon>Haloferacaceae</taxon>
        <taxon>Haloquadratum</taxon>
    </lineage>
</organism>
<dbReference type="GO" id="GO:0016539">
    <property type="term" value="P:intein-mediated protein splicing"/>
    <property type="evidence" value="ECO:0007669"/>
    <property type="project" value="InterPro"/>
</dbReference>
<dbReference type="HOGENOM" id="CLU_619127_0_0_2"/>
<dbReference type="AlphaFoldDB" id="U1NHT9"/>
<dbReference type="Gene3D" id="2.170.16.10">
    <property type="entry name" value="Hedgehog/Intein (Hint) domain"/>
    <property type="match status" value="1"/>
</dbReference>
<dbReference type="SUPFAM" id="SSF53098">
    <property type="entry name" value="Ribonuclease H-like"/>
    <property type="match status" value="1"/>
</dbReference>
<dbReference type="Pfam" id="PF03104">
    <property type="entry name" value="DNA_pol_B_exo1"/>
    <property type="match status" value="1"/>
</dbReference>
<evidence type="ECO:0000313" key="4">
    <source>
        <dbReference type="Proteomes" id="UP000030710"/>
    </source>
</evidence>
<feature type="region of interest" description="Disordered" evidence="1">
    <location>
        <begin position="1"/>
        <end position="24"/>
    </location>
</feature>
<reference evidence="3 4" key="1">
    <citation type="journal article" date="2013" name="PLoS ONE">
        <title>Assembly-driven community genomics of a hypersaline microbial ecosystem.</title>
        <authorList>
            <person name="Podell S."/>
            <person name="Ugalde J.A."/>
            <person name="Narasingarao P."/>
            <person name="Banfield J.F."/>
            <person name="Heidelberg K.B."/>
            <person name="Allen E.E."/>
        </authorList>
    </citation>
    <scope>NUCLEOTIDE SEQUENCE [LARGE SCALE GENOMIC DNA]</scope>
    <source>
        <strain evidence="4">J07HQW2</strain>
    </source>
</reference>
<dbReference type="Gene3D" id="3.30.342.10">
    <property type="entry name" value="DNA Polymerase, chain B, domain 1"/>
    <property type="match status" value="1"/>
</dbReference>
<protein>
    <submittedName>
        <fullName evidence="3">DNA polymerase elongation subunit, family B</fullName>
    </submittedName>
</protein>
<dbReference type="PANTHER" id="PTHR10322:SF23">
    <property type="entry name" value="DNA POLYMERASE DELTA CATALYTIC SUBUNIT"/>
    <property type="match status" value="1"/>
</dbReference>
<dbReference type="EMBL" id="KE356561">
    <property type="protein sequence ID" value="ERG96750.1"/>
    <property type="molecule type" value="Genomic_DNA"/>
</dbReference>
<dbReference type="PROSITE" id="PS50817">
    <property type="entry name" value="INTEIN_N_TER"/>
    <property type="match status" value="1"/>
</dbReference>